<keyword evidence="1" id="KW-0489">Methyltransferase</keyword>
<dbReference type="SUPFAM" id="SSF53335">
    <property type="entry name" value="S-adenosyl-L-methionine-dependent methyltransferases"/>
    <property type="match status" value="1"/>
</dbReference>
<reference evidence="1 2" key="1">
    <citation type="journal article" date="2021" name="Int. J. Syst. Evol. Microbiol.">
        <title>Faecalibacter bovis sp. nov., isolated from cow faeces.</title>
        <authorList>
            <person name="Li F."/>
            <person name="Zhao W."/>
            <person name="Hong Q."/>
            <person name="Shao Q."/>
            <person name="Song J."/>
            <person name="Yang S."/>
        </authorList>
    </citation>
    <scope>NUCLEOTIDE SEQUENCE [LARGE SCALE GENOMIC DNA]</scope>
    <source>
        <strain evidence="1 2">ZY171143</strain>
    </source>
</reference>
<dbReference type="Gene3D" id="3.40.50.150">
    <property type="entry name" value="Vaccinia Virus protein VP39"/>
    <property type="match status" value="1"/>
</dbReference>
<sequence>MNKLKKIVKGIQILLKKPSLINLLINQNENWKDKTSNSYQNGFNQVALNEIFPQFNGELDTVAFLDGGSMITDLLLLKNACIQFENCKYFEIGTWRGESIINLINVAKDLNTLDLGANDFKKFNLSQAYADAHGFFIKNNSKIKQHLGDSTQFDFAGLDQKFDVIFIDGNHEYDFVVSDTKNVFKHLVHENSIVIWHDYAYSPEKIRYEILNAILDGTPTEMHKNLYHVENTMCAIYHPKNFKTRLWQEYENPRRTFRANIQLNSL</sequence>
<keyword evidence="1" id="KW-0808">Transferase</keyword>
<reference evidence="2" key="2">
    <citation type="submission" date="2021-04" db="EMBL/GenBank/DDBJ databases">
        <title>Taxonomy of Flavobacteriaceae bacterium ZY171143.</title>
        <authorList>
            <person name="Li F."/>
        </authorList>
    </citation>
    <scope>NUCLEOTIDE SEQUENCE [LARGE SCALE GENOMIC DNA]</scope>
    <source>
        <strain evidence="2">ZY171143</strain>
    </source>
</reference>
<dbReference type="Pfam" id="PF13578">
    <property type="entry name" value="Methyltransf_24"/>
    <property type="match status" value="1"/>
</dbReference>
<protein>
    <submittedName>
        <fullName evidence="1">Class I SAM-dependent methyltransferase</fullName>
    </submittedName>
</protein>
<proteinExistence type="predicted"/>
<evidence type="ECO:0000313" key="2">
    <source>
        <dbReference type="Proteomes" id="UP000672011"/>
    </source>
</evidence>
<dbReference type="GO" id="GO:0032259">
    <property type="term" value="P:methylation"/>
    <property type="evidence" value="ECO:0007669"/>
    <property type="project" value="UniProtKB-KW"/>
</dbReference>
<dbReference type="RefSeq" id="WP_230477171.1">
    <property type="nucleotide sequence ID" value="NZ_CP072842.1"/>
</dbReference>
<organism evidence="1 2">
    <name type="scientific">Faecalibacter bovis</name>
    <dbReference type="NCBI Taxonomy" id="2898187"/>
    <lineage>
        <taxon>Bacteria</taxon>
        <taxon>Pseudomonadati</taxon>
        <taxon>Bacteroidota</taxon>
        <taxon>Flavobacteriia</taxon>
        <taxon>Flavobacteriales</taxon>
        <taxon>Weeksellaceae</taxon>
        <taxon>Faecalibacter</taxon>
    </lineage>
</organism>
<keyword evidence="2" id="KW-1185">Reference proteome</keyword>
<dbReference type="Proteomes" id="UP000672011">
    <property type="component" value="Chromosome"/>
</dbReference>
<name>A0ABX7XEZ5_9FLAO</name>
<dbReference type="GO" id="GO:0008168">
    <property type="term" value="F:methyltransferase activity"/>
    <property type="evidence" value="ECO:0007669"/>
    <property type="project" value="UniProtKB-KW"/>
</dbReference>
<gene>
    <name evidence="1" type="ORF">J9309_03755</name>
</gene>
<evidence type="ECO:0000313" key="1">
    <source>
        <dbReference type="EMBL" id="QTV06455.1"/>
    </source>
</evidence>
<accession>A0ABX7XEZ5</accession>
<dbReference type="EMBL" id="CP072842">
    <property type="protein sequence ID" value="QTV06455.1"/>
    <property type="molecule type" value="Genomic_DNA"/>
</dbReference>
<dbReference type="InterPro" id="IPR029063">
    <property type="entry name" value="SAM-dependent_MTases_sf"/>
</dbReference>